<accession>A0ACC2BG59</accession>
<comment type="caution">
    <text evidence="1">The sequence shown here is derived from an EMBL/GenBank/DDBJ whole genome shotgun (WGS) entry which is preliminary data.</text>
</comment>
<evidence type="ECO:0000313" key="2">
    <source>
        <dbReference type="Proteomes" id="UP001162992"/>
    </source>
</evidence>
<name>A0ACC2BG59_DIPCM</name>
<dbReference type="EMBL" id="CM055106">
    <property type="protein sequence ID" value="KAJ7528777.1"/>
    <property type="molecule type" value="Genomic_DNA"/>
</dbReference>
<evidence type="ECO:0000313" key="1">
    <source>
        <dbReference type="EMBL" id="KAJ7528777.1"/>
    </source>
</evidence>
<gene>
    <name evidence="1" type="ORF">O6H91_15G019400</name>
</gene>
<keyword evidence="2" id="KW-1185">Reference proteome</keyword>
<protein>
    <submittedName>
        <fullName evidence="1">Uncharacterized protein</fullName>
    </submittedName>
</protein>
<sequence>MRIRKENFEFSMPTVELPVCMTAALLAITFMCSQQQSIVALQSGFISLSCGGQSNFTDENGIFWIPDSQYIQTGVSASLNNSLLDKSIQHVRYFPGPRNKSCYVLPVASSTTYIVRARFYYGNYDGLNKLPNFYILFNANYWGTVEFNDAFEGFFYELILFSGNSTSVSVCTARISPAVNPFISSLELRPLTTSMYNIVQSHNLALRTESRYDIGSNASTVIRFPYDPYDRIWESDYGLKTTYLTLSTRNPVINGRTGDIPPSFVMQTAKTTIDATTLMYYQFLLPQVKQSYYIALYFAEIQSLGANETRIFDIYYYNNLLSSNLYYSSLDVASLALGSFATVEIYANNSILLGTLNFSFVPGQHSTLGPILNAAEVLSVLDNLTSGTYYEDVSALVYIQTLFNLLDWSGDPCLPIGYNWDWVECDTELVPRVTTLKLSGMDLNGSIPQSIAELKALTTILLDGNNLTGSIPDLSRLISLQTLDLQNNSLTGTIPGWLATLQNLTELYLQNNNLSGTVPTNLRTKAGLDIGLSGNPYLCLEPGSCFSPIQSPIPSQAPQIVNSQPSKKTNHLGLILGIAAGGIIASVLLVASIFFYCRGSGTQKPGSFKGVDSSAPSMNGDVFGVADTKTSRDRSQEFIFNFEEIRGCTKGFQRKIGEGGFGPVYYGKLSDGREVAVKVLATDSHQGAAEFINEVELLSRVHHRYLVSLLGYCNESDQKILVYEYMPKGTLRDNLYGAMPQSQKSLSWKMRLNIALNAAQGLEYLHTGCHPRIIHRDIKSSNILLSKTLTAKVSDFGLSKLATEDETSHIFTVVKGTAGYLDPEYYLSNQLGEKSDVFSFGVVLLEIICGREPVKMNVPREEMNLVEWVRKHLQEGEIHEVVDPFLRSTYKMEAMWKVAEIAIVSAEPRGMYRPTMAEVVQELKAAIQIENGTSMSFSDQSNNGPVFAGRNQYSPNLHSMDILEHVQPSFNNSSAFSTELEGR</sequence>
<dbReference type="Proteomes" id="UP001162992">
    <property type="component" value="Chromosome 15"/>
</dbReference>
<organism evidence="1 2">
    <name type="scientific">Diphasiastrum complanatum</name>
    <name type="common">Issler's clubmoss</name>
    <name type="synonym">Lycopodium complanatum</name>
    <dbReference type="NCBI Taxonomy" id="34168"/>
    <lineage>
        <taxon>Eukaryota</taxon>
        <taxon>Viridiplantae</taxon>
        <taxon>Streptophyta</taxon>
        <taxon>Embryophyta</taxon>
        <taxon>Tracheophyta</taxon>
        <taxon>Lycopodiopsida</taxon>
        <taxon>Lycopodiales</taxon>
        <taxon>Lycopodiaceae</taxon>
        <taxon>Lycopodioideae</taxon>
        <taxon>Diphasiastrum</taxon>
    </lineage>
</organism>
<proteinExistence type="predicted"/>
<reference evidence="2" key="1">
    <citation type="journal article" date="2024" name="Proc. Natl. Acad. Sci. U.S.A.">
        <title>Extraordinary preservation of gene collinearity over three hundred million years revealed in homosporous lycophytes.</title>
        <authorList>
            <person name="Li C."/>
            <person name="Wickell D."/>
            <person name="Kuo L.Y."/>
            <person name="Chen X."/>
            <person name="Nie B."/>
            <person name="Liao X."/>
            <person name="Peng D."/>
            <person name="Ji J."/>
            <person name="Jenkins J."/>
            <person name="Williams M."/>
            <person name="Shu S."/>
            <person name="Plott C."/>
            <person name="Barry K."/>
            <person name="Rajasekar S."/>
            <person name="Grimwood J."/>
            <person name="Han X."/>
            <person name="Sun S."/>
            <person name="Hou Z."/>
            <person name="He W."/>
            <person name="Dai G."/>
            <person name="Sun C."/>
            <person name="Schmutz J."/>
            <person name="Leebens-Mack J.H."/>
            <person name="Li F.W."/>
            <person name="Wang L."/>
        </authorList>
    </citation>
    <scope>NUCLEOTIDE SEQUENCE [LARGE SCALE GENOMIC DNA]</scope>
    <source>
        <strain evidence="2">cv. PW_Plant_1</strain>
    </source>
</reference>